<dbReference type="InterPro" id="IPR000253">
    <property type="entry name" value="FHA_dom"/>
</dbReference>
<keyword evidence="10" id="KW-0472">Membrane</keyword>
<feature type="coiled-coil region" evidence="19">
    <location>
        <begin position="428"/>
        <end position="455"/>
    </location>
</feature>
<dbReference type="CDD" id="cd22726">
    <property type="entry name" value="FHA_KIF1A"/>
    <property type="match status" value="1"/>
</dbReference>
<evidence type="ECO:0000256" key="10">
    <source>
        <dbReference type="ARBA" id="ARBA00023136"/>
    </source>
</evidence>
<dbReference type="FunFam" id="2.60.200.20:FF:000001">
    <property type="entry name" value="Kinesin family member 1B"/>
    <property type="match status" value="1"/>
</dbReference>
<dbReference type="InterPro" id="IPR036961">
    <property type="entry name" value="Kinesin_motor_dom_sf"/>
</dbReference>
<evidence type="ECO:0000256" key="5">
    <source>
        <dbReference type="ARBA" id="ARBA00022701"/>
    </source>
</evidence>
<dbReference type="SUPFAM" id="SSF50729">
    <property type="entry name" value="PH domain-like"/>
    <property type="match status" value="1"/>
</dbReference>
<dbReference type="GO" id="GO:0010970">
    <property type="term" value="P:transport along microtubule"/>
    <property type="evidence" value="ECO:0007669"/>
    <property type="project" value="UniProtKB-ARBA"/>
</dbReference>
<dbReference type="Pfam" id="PF16183">
    <property type="entry name" value="Kinesin_assoc"/>
    <property type="match status" value="1"/>
</dbReference>
<dbReference type="InterPro" id="IPR049779">
    <property type="entry name" value="FHA_KIF1A"/>
</dbReference>
<dbReference type="InterPro" id="IPR027417">
    <property type="entry name" value="P-loop_NTPase"/>
</dbReference>
<dbReference type="PANTHER" id="PTHR47117">
    <property type="entry name" value="STAR-RELATED LIPID TRANSFER PROTEIN 9"/>
    <property type="match status" value="1"/>
</dbReference>
<dbReference type="GO" id="GO:0008017">
    <property type="term" value="F:microtubule binding"/>
    <property type="evidence" value="ECO:0007669"/>
    <property type="project" value="InterPro"/>
</dbReference>
<dbReference type="GO" id="GO:0045202">
    <property type="term" value="C:synapse"/>
    <property type="evidence" value="ECO:0007669"/>
    <property type="project" value="UniProtKB-SubCell"/>
</dbReference>
<feature type="domain" description="FHA" evidence="22">
    <location>
        <begin position="514"/>
        <end position="570"/>
    </location>
</feature>
<dbReference type="InterPro" id="IPR032405">
    <property type="entry name" value="Kinesin_assoc"/>
</dbReference>
<evidence type="ECO:0000259" key="23">
    <source>
        <dbReference type="PROSITE" id="PS50067"/>
    </source>
</evidence>
<protein>
    <recommendedName>
        <fullName evidence="17">plus-end-directed kinesin ATPase</fullName>
        <ecNumber evidence="17">5.6.1.3</ecNumber>
    </recommendedName>
</protein>
<evidence type="ECO:0000256" key="11">
    <source>
        <dbReference type="ARBA" id="ARBA00023175"/>
    </source>
</evidence>
<evidence type="ECO:0000256" key="7">
    <source>
        <dbReference type="ARBA" id="ARBA00022840"/>
    </source>
</evidence>
<evidence type="ECO:0000256" key="1">
    <source>
        <dbReference type="ARBA" id="ARBA00004245"/>
    </source>
</evidence>
<dbReference type="PROSITE" id="PS00411">
    <property type="entry name" value="KINESIN_MOTOR_1"/>
    <property type="match status" value="1"/>
</dbReference>
<dbReference type="FunFam" id="2.30.29.30:FF:000023">
    <property type="entry name" value="Kinesin family member 1B"/>
    <property type="match status" value="1"/>
</dbReference>
<feature type="domain" description="PH" evidence="21">
    <location>
        <begin position="1574"/>
        <end position="1672"/>
    </location>
</feature>
<evidence type="ECO:0000256" key="13">
    <source>
        <dbReference type="ARBA" id="ARBA00023235"/>
    </source>
</evidence>
<dbReference type="Gene3D" id="3.40.850.10">
    <property type="entry name" value="Kinesin motor domain"/>
    <property type="match status" value="1"/>
</dbReference>
<dbReference type="Pfam" id="PF00225">
    <property type="entry name" value="Kinesin"/>
    <property type="match status" value="1"/>
</dbReference>
<dbReference type="Gene3D" id="6.10.250.2520">
    <property type="match status" value="1"/>
</dbReference>
<evidence type="ECO:0000256" key="2">
    <source>
        <dbReference type="ARBA" id="ARBA00004250"/>
    </source>
</evidence>
<comment type="catalytic activity">
    <reaction evidence="16">
        <text>ATP + H2O + a kinesin associated with a microtubule at position (n) = ADP + phosphate a kinesin associated with a microtubule at position (n+1, toward the plus end).</text>
        <dbReference type="EC" id="5.6.1.3"/>
    </reaction>
</comment>
<dbReference type="Gene3D" id="2.30.29.30">
    <property type="entry name" value="Pleckstrin-homology domain (PH domain)/Phosphotyrosine-binding domain (PTB)"/>
    <property type="match status" value="1"/>
</dbReference>
<feature type="domain" description="Kinesin motor" evidence="23">
    <location>
        <begin position="1"/>
        <end position="318"/>
    </location>
</feature>
<dbReference type="SUPFAM" id="SSF49879">
    <property type="entry name" value="SMAD/FHA domain"/>
    <property type="match status" value="1"/>
</dbReference>
<accession>A0A8C0B7Q7</accession>
<dbReference type="SMART" id="SM00233">
    <property type="entry name" value="PH"/>
    <property type="match status" value="1"/>
</dbReference>
<dbReference type="InterPro" id="IPR011993">
    <property type="entry name" value="PH-like_dom_sf"/>
</dbReference>
<evidence type="ECO:0000313" key="24">
    <source>
        <dbReference type="Ensembl" id="ENSBJAP00000013111.1"/>
    </source>
</evidence>
<evidence type="ECO:0000256" key="15">
    <source>
        <dbReference type="ARBA" id="ARBA00034103"/>
    </source>
</evidence>
<feature type="region of interest" description="Disordered" evidence="20">
    <location>
        <begin position="1523"/>
        <end position="1559"/>
    </location>
</feature>
<dbReference type="Pfam" id="PF12423">
    <property type="entry name" value="KIF1B"/>
    <property type="match status" value="1"/>
</dbReference>
<evidence type="ECO:0000256" key="20">
    <source>
        <dbReference type="SAM" id="MobiDB-lite"/>
    </source>
</evidence>
<evidence type="ECO:0000256" key="19">
    <source>
        <dbReference type="SAM" id="Coils"/>
    </source>
</evidence>
<keyword evidence="11 18" id="KW-0505">Motor protein</keyword>
<dbReference type="Pfam" id="PF12473">
    <property type="entry name" value="DUF3694"/>
    <property type="match status" value="1"/>
</dbReference>
<dbReference type="Proteomes" id="UP000694555">
    <property type="component" value="Unplaced"/>
</dbReference>
<dbReference type="InterPro" id="IPR022140">
    <property type="entry name" value="Kinesin-like_KIF1-typ"/>
</dbReference>
<evidence type="ECO:0000256" key="3">
    <source>
        <dbReference type="ARBA" id="ARBA00022490"/>
    </source>
</evidence>
<organism evidence="24 25">
    <name type="scientific">Buteo japonicus</name>
    <dbReference type="NCBI Taxonomy" id="224669"/>
    <lineage>
        <taxon>Eukaryota</taxon>
        <taxon>Metazoa</taxon>
        <taxon>Chordata</taxon>
        <taxon>Craniata</taxon>
        <taxon>Vertebrata</taxon>
        <taxon>Euteleostomi</taxon>
        <taxon>Archelosauria</taxon>
        <taxon>Archosauria</taxon>
        <taxon>Dinosauria</taxon>
        <taxon>Saurischia</taxon>
        <taxon>Theropoda</taxon>
        <taxon>Coelurosauria</taxon>
        <taxon>Aves</taxon>
        <taxon>Neognathae</taxon>
        <taxon>Neoaves</taxon>
        <taxon>Telluraves</taxon>
        <taxon>Accipitrimorphae</taxon>
        <taxon>Accipitriformes</taxon>
        <taxon>Accipitridae</taxon>
        <taxon>Accipitrinae</taxon>
        <taxon>Buteo</taxon>
    </lineage>
</organism>
<dbReference type="SMART" id="SM00240">
    <property type="entry name" value="FHA"/>
    <property type="match status" value="1"/>
</dbReference>
<feature type="compositionally biased region" description="Basic and acidic residues" evidence="20">
    <location>
        <begin position="1542"/>
        <end position="1559"/>
    </location>
</feature>
<keyword evidence="9 19" id="KW-0175">Coiled coil</keyword>
<dbReference type="PROSITE" id="PS50003">
    <property type="entry name" value="PH_DOMAIN"/>
    <property type="match status" value="1"/>
</dbReference>
<dbReference type="Ensembl" id="ENSBJAT00000013468.1">
    <property type="protein sequence ID" value="ENSBJAP00000013111.1"/>
    <property type="gene ID" value="ENSBJAG00000004985.1"/>
</dbReference>
<dbReference type="InterPro" id="IPR022164">
    <property type="entry name" value="Kinesin-like"/>
</dbReference>
<evidence type="ECO:0000256" key="12">
    <source>
        <dbReference type="ARBA" id="ARBA00023212"/>
    </source>
</evidence>
<dbReference type="EC" id="5.6.1.3" evidence="17"/>
<dbReference type="GO" id="GO:0030658">
    <property type="term" value="C:transport vesicle membrane"/>
    <property type="evidence" value="ECO:0007669"/>
    <property type="project" value="UniProtKB-SubCell"/>
</dbReference>
<evidence type="ECO:0000259" key="22">
    <source>
        <dbReference type="PROSITE" id="PS50006"/>
    </source>
</evidence>
<evidence type="ECO:0000313" key="25">
    <source>
        <dbReference type="Proteomes" id="UP000694555"/>
    </source>
</evidence>
<keyword evidence="5" id="KW-0493">Microtubule</keyword>
<dbReference type="FunFam" id="3.40.850.10:FF:000004">
    <property type="entry name" value="Kinesin-like protein isoform 2"/>
    <property type="match status" value="1"/>
</dbReference>
<evidence type="ECO:0000256" key="18">
    <source>
        <dbReference type="PROSITE-ProRule" id="PRU00283"/>
    </source>
</evidence>
<dbReference type="PROSITE" id="PS50067">
    <property type="entry name" value="KINESIN_MOTOR_2"/>
    <property type="match status" value="1"/>
</dbReference>
<keyword evidence="25" id="KW-1185">Reference proteome</keyword>
<feature type="coiled-coil region" evidence="19">
    <location>
        <begin position="626"/>
        <end position="675"/>
    </location>
</feature>
<keyword evidence="7 18" id="KW-0067">ATP-binding</keyword>
<keyword evidence="14" id="KW-0968">Cytoplasmic vesicle</keyword>
<evidence type="ECO:0000256" key="6">
    <source>
        <dbReference type="ARBA" id="ARBA00022741"/>
    </source>
</evidence>
<proteinExistence type="inferred from homology"/>
<dbReference type="CDD" id="cd01365">
    <property type="entry name" value="KISc_KIF1A_KIF1B"/>
    <property type="match status" value="1"/>
</dbReference>
<dbReference type="PROSITE" id="PS50006">
    <property type="entry name" value="FHA_DOMAIN"/>
    <property type="match status" value="1"/>
</dbReference>
<evidence type="ECO:0000256" key="17">
    <source>
        <dbReference type="ARBA" id="ARBA00066390"/>
    </source>
</evidence>
<evidence type="ECO:0000256" key="9">
    <source>
        <dbReference type="ARBA" id="ARBA00023054"/>
    </source>
</evidence>
<dbReference type="InterPro" id="IPR001752">
    <property type="entry name" value="Kinesin_motor_dom"/>
</dbReference>
<sequence length="1689" mass="191279">ILNPKQPKETPKSFSFDYSYWSHTTPADINYASQKQVYRDIGEEMLQHAFEGYNVCIFAYGQTGAGKSYTMMGKQEKDQQGIIPQLCEDLFSRINDTTNDNMSYSVEVSYMEIYCERVRDLLNPKNKGNLRVREHPLMGPYVEDLSKLAVTSYNDIQDLMDSGNKARTVAATNMNETSSRSHAVFNIIFTQKRHDAETDITTEKVSKISLVDLAGSERADSTGAKGTRLKEGANINKSLTTLGKVISALAEMDSGPNKNKKKKKTDFIPYRDSVLTWLLRENLGGNSRTAMVAALSPADINYDETLSTLRYADRAKQIRCNAVINEDPNNKLIRELKDEVARLRDLLYAQGLGDIIDTHPAAGGSKYVSDFENNNDARGAELSHRHDNLSTVTNAIAGISPSSSLSALSSRAASVASLHERIMFAPGSEEAIERLKETEKIIAELNETWEEKLRRTEAIRMEREALLAEMGVAMREDGGTLGVFSPKKTPHLVNLNEDPLMSECLLYYIKDGITRVGREDAEKRQDIVLSGHFIKEEHCLFRSDTKTGGEVIVTLEPCEGADTYVNGKKVTEPSILRSGNRIIMGKSHVFRFNHPEQARQERERTPCAETPAEPVDWAFAQRELLEKQGIDMKQEMEQRLQELEDQYRREREEANYLLEQQRLDYESKLEALQKQMDSRYYPEANEEEEEPEDEVQWTEREFELALWAFRKWKWYQFTSLRDLLWGNAIFLKEANAISVELKKKVQFQFVLLTDTLYSPLPPDLLPPDAAKDREKRPFPRTIVAVEVQDQKNGATHYWTLEKLRQRLDLMREMYDRAAEVPSSVIEDCDNVVTGGDPFYDRFPWFRLVGRAFVYLSNLLYPVPLVHRVAIVSEKGEVKGFLRVAVQAISADEEAPDYGSGVRQSGTAKISFDDQHFEKFQSESCPAVGMSRSGTSQEELRIVEGQGQVSDVGPSADEVNNNTCAVTPEDLLLDSPEKPAPDGPLEAALDHLKLGSIFTFRVTVLQASSISAEYADIFCQFNFIHRHDEAFSTEPLKNTGRGPPLGFYHVQNIAVEVTKSFIEYIKSQPIVFEVFGHYQQHPFPPLCKDVLSPLRPSRRHFPRVMPLSKPVPATKLSTMTRPSAGPCQCKYDLMVFFEICELEANGDYIPAVVDHRGGMPCHGTFLLHQGIQRRITVTLVHETGSLIRWKEVRELVVGRIRNTPEADESLIDPNILSLNILSSGYIHPSQEDRTFYQFEAAWDSSMHNSLLLNRVTPYREKIYITLSAYIEMENCTQPAVITKDFCMVFYSRDAKLPASRSIRNLFGSGTLRASESNRVTGVYELSLCRVADAGSPGMQRRRRRVLDTSVAYVRGEENLAGWRPRSDSLILDHQWELEKLSLLQEVEKTRHYLLLREKLETTQRLGLETLSPCSSEDSESRSTSSVSSPLSVDGAPEGRISPTETPSERQKELAVKCLRLLTHTFNREYSHSHVCISASESKLSEMSVTLIRDPSMPALGVTTLTPSSTCPSLVEGRYNAMEVRPPQISSRAESPDLEPAVEGEQKKSPARRPEEEKEPQRLLVPDIQEIRVSPIVSKKGYLHFLEPHTNGWVKRFVVVRRPYVYIYNSDKDAVERAILNLSKAQVEYSEDQQAMLKTPNTFAVCTEHRGILLQASSDKDMHDWLYAFNPLLAGSIRSKLSRRRTAQMRI</sequence>
<dbReference type="CDD" id="cd01233">
    <property type="entry name" value="PH_KIFIA_KIFIB"/>
    <property type="match status" value="1"/>
</dbReference>
<dbReference type="InterPro" id="IPR049780">
    <property type="entry name" value="PH_KIFIA_KIFIB"/>
</dbReference>
<dbReference type="InterPro" id="IPR001849">
    <property type="entry name" value="PH_domain"/>
</dbReference>
<keyword evidence="4" id="KW-0597">Phosphoprotein</keyword>
<dbReference type="Pfam" id="PF00498">
    <property type="entry name" value="FHA"/>
    <property type="match status" value="1"/>
</dbReference>
<evidence type="ECO:0000256" key="8">
    <source>
        <dbReference type="ARBA" id="ARBA00023018"/>
    </source>
</evidence>
<dbReference type="PRINTS" id="PR00380">
    <property type="entry name" value="KINESINHEAVY"/>
</dbReference>
<feature type="region of interest" description="Disordered" evidence="20">
    <location>
        <begin position="1408"/>
        <end position="1448"/>
    </location>
</feature>
<keyword evidence="12" id="KW-0206">Cytoskeleton</keyword>
<evidence type="ECO:0000256" key="14">
    <source>
        <dbReference type="ARBA" id="ARBA00023329"/>
    </source>
</evidence>
<comment type="similarity">
    <text evidence="18">Belongs to the TRAFAC class myosin-kinesin ATPase superfamily. Kinesin family.</text>
</comment>
<reference evidence="24" key="1">
    <citation type="submission" date="2025-08" db="UniProtKB">
        <authorList>
            <consortium name="Ensembl"/>
        </authorList>
    </citation>
    <scope>IDENTIFICATION</scope>
</reference>
<reference evidence="24" key="2">
    <citation type="submission" date="2025-09" db="UniProtKB">
        <authorList>
            <consortium name="Ensembl"/>
        </authorList>
    </citation>
    <scope>IDENTIFICATION</scope>
</reference>
<dbReference type="SUPFAM" id="SSF52540">
    <property type="entry name" value="P-loop containing nucleoside triphosphate hydrolases"/>
    <property type="match status" value="1"/>
</dbReference>
<feature type="binding site" evidence="18">
    <location>
        <begin position="61"/>
        <end position="68"/>
    </location>
    <ligand>
        <name>ATP</name>
        <dbReference type="ChEBI" id="CHEBI:30616"/>
    </ligand>
</feature>
<dbReference type="GO" id="GO:0005874">
    <property type="term" value="C:microtubule"/>
    <property type="evidence" value="ECO:0007669"/>
    <property type="project" value="UniProtKB-KW"/>
</dbReference>
<dbReference type="GO" id="GO:0008574">
    <property type="term" value="F:plus-end-directed microtubule motor activity"/>
    <property type="evidence" value="ECO:0007669"/>
    <property type="project" value="UniProtKB-EC"/>
</dbReference>
<keyword evidence="3" id="KW-0963">Cytoplasm</keyword>
<keyword evidence="8" id="KW-0770">Synapse</keyword>
<dbReference type="InterPro" id="IPR019821">
    <property type="entry name" value="Kinesin_motor_CS"/>
</dbReference>
<dbReference type="PANTHER" id="PTHR47117:SF2">
    <property type="entry name" value="KINESIN-LIKE PROTEIN KIF1A ISOFORM X1"/>
    <property type="match status" value="1"/>
</dbReference>
<evidence type="ECO:0000259" key="21">
    <source>
        <dbReference type="PROSITE" id="PS50003"/>
    </source>
</evidence>
<dbReference type="Pfam" id="PF00169">
    <property type="entry name" value="PH"/>
    <property type="match status" value="1"/>
</dbReference>
<evidence type="ECO:0000256" key="4">
    <source>
        <dbReference type="ARBA" id="ARBA00022553"/>
    </source>
</evidence>
<evidence type="ECO:0000256" key="16">
    <source>
        <dbReference type="ARBA" id="ARBA00050273"/>
    </source>
</evidence>
<dbReference type="GO" id="GO:0005524">
    <property type="term" value="F:ATP binding"/>
    <property type="evidence" value="ECO:0007669"/>
    <property type="project" value="UniProtKB-UniRule"/>
</dbReference>
<keyword evidence="13" id="KW-0413">Isomerase</keyword>
<dbReference type="Gene3D" id="2.60.200.20">
    <property type="match status" value="1"/>
</dbReference>
<comment type="subcellular location">
    <subcellularLocation>
        <location evidence="1">Cytoplasm</location>
        <location evidence="1">Cytoskeleton</location>
    </subcellularLocation>
    <subcellularLocation>
        <location evidence="2">Cytoplasmic vesicle</location>
        <location evidence="2">Secretory vesicle membrane</location>
    </subcellularLocation>
    <subcellularLocation>
        <location evidence="15">Synapse</location>
    </subcellularLocation>
</comment>
<dbReference type="SMART" id="SM00129">
    <property type="entry name" value="KISc"/>
    <property type="match status" value="1"/>
</dbReference>
<dbReference type="InterPro" id="IPR008984">
    <property type="entry name" value="SMAD_FHA_dom_sf"/>
</dbReference>
<name>A0A8C0B7Q7_9AVES</name>
<feature type="compositionally biased region" description="Low complexity" evidence="20">
    <location>
        <begin position="1408"/>
        <end position="1432"/>
    </location>
</feature>
<keyword evidence="6 18" id="KW-0547">Nucleotide-binding</keyword>